<gene>
    <name evidence="1" type="ORF">ACFYNQ_39140</name>
</gene>
<accession>A0ABW6MEH5</accession>
<protein>
    <submittedName>
        <fullName evidence="1">Uncharacterized protein</fullName>
    </submittedName>
</protein>
<sequence>MALTVPDDRPEPGWSVFILRHGLLTDPVRHGFLTQEFGKFYAQNCDMWGRPEYPLIRPKVMYGQGSPAFESFMDALTEFLGHVPNTRLRFA</sequence>
<dbReference type="EMBL" id="JBIAHM010000016">
    <property type="protein sequence ID" value="MFE9604546.1"/>
    <property type="molecule type" value="Genomic_DNA"/>
</dbReference>
<name>A0ABW6MEH5_9ACTN</name>
<reference evidence="1 2" key="1">
    <citation type="submission" date="2024-10" db="EMBL/GenBank/DDBJ databases">
        <title>The Natural Products Discovery Center: Release of the First 8490 Sequenced Strains for Exploring Actinobacteria Biosynthetic Diversity.</title>
        <authorList>
            <person name="Kalkreuter E."/>
            <person name="Kautsar S.A."/>
            <person name="Yang D."/>
            <person name="Bader C.D."/>
            <person name="Teijaro C.N."/>
            <person name="Fluegel L."/>
            <person name="Davis C.M."/>
            <person name="Simpson J.R."/>
            <person name="Lauterbach L."/>
            <person name="Steele A.D."/>
            <person name="Gui C."/>
            <person name="Meng S."/>
            <person name="Li G."/>
            <person name="Viehrig K."/>
            <person name="Ye F."/>
            <person name="Su P."/>
            <person name="Kiefer A.F."/>
            <person name="Nichols A."/>
            <person name="Cepeda A.J."/>
            <person name="Yan W."/>
            <person name="Fan B."/>
            <person name="Jiang Y."/>
            <person name="Adhikari A."/>
            <person name="Zheng C.-J."/>
            <person name="Schuster L."/>
            <person name="Cowan T.M."/>
            <person name="Smanski M.J."/>
            <person name="Chevrette M.G."/>
            <person name="De Carvalho L.P.S."/>
            <person name="Shen B."/>
        </authorList>
    </citation>
    <scope>NUCLEOTIDE SEQUENCE [LARGE SCALE GENOMIC DNA]</scope>
    <source>
        <strain evidence="1 2">NPDC006488</strain>
    </source>
</reference>
<organism evidence="1 2">
    <name type="scientific">Streptomyces hokutonensis</name>
    <dbReference type="NCBI Taxonomy" id="1306990"/>
    <lineage>
        <taxon>Bacteria</taxon>
        <taxon>Bacillati</taxon>
        <taxon>Actinomycetota</taxon>
        <taxon>Actinomycetes</taxon>
        <taxon>Kitasatosporales</taxon>
        <taxon>Streptomycetaceae</taxon>
        <taxon>Streptomyces</taxon>
    </lineage>
</organism>
<proteinExistence type="predicted"/>
<keyword evidence="2" id="KW-1185">Reference proteome</keyword>
<comment type="caution">
    <text evidence="1">The sequence shown here is derived from an EMBL/GenBank/DDBJ whole genome shotgun (WGS) entry which is preliminary data.</text>
</comment>
<dbReference type="Proteomes" id="UP001601303">
    <property type="component" value="Unassembled WGS sequence"/>
</dbReference>
<evidence type="ECO:0000313" key="2">
    <source>
        <dbReference type="Proteomes" id="UP001601303"/>
    </source>
</evidence>
<dbReference type="RefSeq" id="WP_388113478.1">
    <property type="nucleotide sequence ID" value="NZ_JBIAHM010000016.1"/>
</dbReference>
<evidence type="ECO:0000313" key="1">
    <source>
        <dbReference type="EMBL" id="MFE9604546.1"/>
    </source>
</evidence>